<protein>
    <submittedName>
        <fullName evidence="8">M48 family metallopeptidase</fullName>
    </submittedName>
</protein>
<evidence type="ECO:0000256" key="2">
    <source>
        <dbReference type="ARBA" id="ARBA00022723"/>
    </source>
</evidence>
<dbReference type="GO" id="GO:0046872">
    <property type="term" value="F:metal ion binding"/>
    <property type="evidence" value="ECO:0007669"/>
    <property type="project" value="UniProtKB-KW"/>
</dbReference>
<sequence>MALVFSACHRNAITGRNQLNLIPESEVQAMAFTQYKEFMTANPAVPLNTNKDAVMVKNVGDRIISAIKKYYTEKGLEKELENFQWEVNLVNNKEPNAWCMPGGKIVVYTGILPYTLNEAGLAVVMGHEVAHALARHGNERMSQGMFQQLGGMALSAALASKPAETQNLFMMSYGIGSNVGVMLPFSRKNELEADRLGLMFSALAGYDPRESIAFWKRMAAASGGNKPPEFLSTHPADETRINELQKIMDQTVMQYYRK</sequence>
<keyword evidence="5 6" id="KW-0482">Metalloprotease</keyword>
<dbReference type="Pfam" id="PF01435">
    <property type="entry name" value="Peptidase_M48"/>
    <property type="match status" value="1"/>
</dbReference>
<dbReference type="CDD" id="cd07331">
    <property type="entry name" value="M48C_Oma1_like"/>
    <property type="match status" value="1"/>
</dbReference>
<dbReference type="PANTHER" id="PTHR22726">
    <property type="entry name" value="METALLOENDOPEPTIDASE OMA1"/>
    <property type="match status" value="1"/>
</dbReference>
<keyword evidence="4 6" id="KW-0862">Zinc</keyword>
<evidence type="ECO:0000256" key="1">
    <source>
        <dbReference type="ARBA" id="ARBA00022670"/>
    </source>
</evidence>
<dbReference type="InterPro" id="IPR051156">
    <property type="entry name" value="Mito/Outer_Membr_Metalloprot"/>
</dbReference>
<dbReference type="EMBL" id="AP029612">
    <property type="protein sequence ID" value="BFG69794.1"/>
    <property type="molecule type" value="Genomic_DNA"/>
</dbReference>
<evidence type="ECO:0000259" key="7">
    <source>
        <dbReference type="Pfam" id="PF01435"/>
    </source>
</evidence>
<keyword evidence="1 6" id="KW-0645">Protease</keyword>
<keyword evidence="2" id="KW-0479">Metal-binding</keyword>
<dbReference type="InterPro" id="IPR001915">
    <property type="entry name" value="Peptidase_M48"/>
</dbReference>
<accession>A0AAT9GGI7</accession>
<dbReference type="Gene3D" id="3.30.2010.10">
    <property type="entry name" value="Metalloproteases ('zincins'), catalytic domain"/>
    <property type="match status" value="1"/>
</dbReference>
<evidence type="ECO:0000256" key="6">
    <source>
        <dbReference type="RuleBase" id="RU003983"/>
    </source>
</evidence>
<gene>
    <name evidence="8" type="ORF">KACHI17_06750</name>
</gene>
<dbReference type="GO" id="GO:0016020">
    <property type="term" value="C:membrane"/>
    <property type="evidence" value="ECO:0007669"/>
    <property type="project" value="TreeGrafter"/>
</dbReference>
<comment type="similarity">
    <text evidence="6">Belongs to the peptidase M48 family.</text>
</comment>
<evidence type="ECO:0000313" key="8">
    <source>
        <dbReference type="EMBL" id="BFG69794.1"/>
    </source>
</evidence>
<evidence type="ECO:0000256" key="3">
    <source>
        <dbReference type="ARBA" id="ARBA00022801"/>
    </source>
</evidence>
<organism evidence="8">
    <name type="scientific">Sediminibacterium sp. KACHI17</name>
    <dbReference type="NCBI Taxonomy" id="1751071"/>
    <lineage>
        <taxon>Bacteria</taxon>
        <taxon>Pseudomonadati</taxon>
        <taxon>Bacteroidota</taxon>
        <taxon>Chitinophagia</taxon>
        <taxon>Chitinophagales</taxon>
        <taxon>Chitinophagaceae</taxon>
        <taxon>Sediminibacterium</taxon>
    </lineage>
</organism>
<dbReference type="GO" id="GO:0004222">
    <property type="term" value="F:metalloendopeptidase activity"/>
    <property type="evidence" value="ECO:0007669"/>
    <property type="project" value="InterPro"/>
</dbReference>
<proteinExistence type="inferred from homology"/>
<dbReference type="PANTHER" id="PTHR22726:SF1">
    <property type="entry name" value="METALLOENDOPEPTIDASE OMA1, MITOCHONDRIAL"/>
    <property type="match status" value="1"/>
</dbReference>
<evidence type="ECO:0000256" key="5">
    <source>
        <dbReference type="ARBA" id="ARBA00023049"/>
    </source>
</evidence>
<dbReference type="AlphaFoldDB" id="A0AAT9GGI7"/>
<evidence type="ECO:0000256" key="4">
    <source>
        <dbReference type="ARBA" id="ARBA00022833"/>
    </source>
</evidence>
<feature type="domain" description="Peptidase M48" evidence="7">
    <location>
        <begin position="67"/>
        <end position="247"/>
    </location>
</feature>
<reference evidence="8" key="1">
    <citation type="submission" date="2024-02" db="EMBL/GenBank/DDBJ databases">
        <title>Sediminibacterium planktonica sp. nov. and Sediminibacterium longus sp. nov., isolated from surface lake and river water.</title>
        <authorList>
            <person name="Watanabe K."/>
            <person name="Takemine S."/>
            <person name="Ishii Y."/>
            <person name="Ogata Y."/>
            <person name="Shindo C."/>
            <person name="Suda W."/>
        </authorList>
    </citation>
    <scope>NUCLEOTIDE SEQUENCE</scope>
    <source>
        <strain evidence="8">KACHI17</strain>
    </source>
</reference>
<comment type="cofactor">
    <cofactor evidence="6">
        <name>Zn(2+)</name>
        <dbReference type="ChEBI" id="CHEBI:29105"/>
    </cofactor>
    <text evidence="6">Binds 1 zinc ion per subunit.</text>
</comment>
<dbReference type="GO" id="GO:0051603">
    <property type="term" value="P:proteolysis involved in protein catabolic process"/>
    <property type="evidence" value="ECO:0007669"/>
    <property type="project" value="TreeGrafter"/>
</dbReference>
<keyword evidence="3 6" id="KW-0378">Hydrolase</keyword>
<name>A0AAT9GGI7_9BACT</name>